<dbReference type="GO" id="GO:0008409">
    <property type="term" value="F:5'-3' exonuclease activity"/>
    <property type="evidence" value="ECO:0007669"/>
    <property type="project" value="UniProtKB-UniRule"/>
</dbReference>
<dbReference type="PROSITE" id="PS51217">
    <property type="entry name" value="UVRD_HELICASE_CTER"/>
    <property type="match status" value="1"/>
</dbReference>
<dbReference type="Gene3D" id="3.90.320.10">
    <property type="match status" value="1"/>
</dbReference>
<dbReference type="PANTHER" id="PTHR30591">
    <property type="entry name" value="RECBCD ENZYME SUBUNIT RECC"/>
    <property type="match status" value="1"/>
</dbReference>
<dbReference type="InterPro" id="IPR014140">
    <property type="entry name" value="DNA_helicase_suAddB"/>
</dbReference>
<evidence type="ECO:0000256" key="10">
    <source>
        <dbReference type="ARBA" id="ARBA00023004"/>
    </source>
</evidence>
<evidence type="ECO:0000256" key="13">
    <source>
        <dbReference type="ARBA" id="ARBA00023204"/>
    </source>
</evidence>
<comment type="subunit">
    <text evidence="14">Heterodimer of AddA and AddB.</text>
</comment>
<evidence type="ECO:0000256" key="12">
    <source>
        <dbReference type="ARBA" id="ARBA00023125"/>
    </source>
</evidence>
<dbReference type="InterPro" id="IPR049035">
    <property type="entry name" value="ADDB_N"/>
</dbReference>
<dbReference type="FunFam" id="3.90.320.10:FF:000006">
    <property type="entry name" value="ATP-dependent helicase/deoxyribonuclease subunit B"/>
    <property type="match status" value="1"/>
</dbReference>
<evidence type="ECO:0000256" key="14">
    <source>
        <dbReference type="HAMAP-Rule" id="MF_01452"/>
    </source>
</evidence>
<evidence type="ECO:0000256" key="5">
    <source>
        <dbReference type="ARBA" id="ARBA00022763"/>
    </source>
</evidence>
<dbReference type="InterPro" id="IPR038726">
    <property type="entry name" value="PDDEXK_AddAB-type"/>
</dbReference>
<dbReference type="Pfam" id="PF21445">
    <property type="entry name" value="ADDB_N"/>
    <property type="match status" value="1"/>
</dbReference>
<dbReference type="SUPFAM" id="SSF52540">
    <property type="entry name" value="P-loop containing nucleoside triphosphate hydrolases"/>
    <property type="match status" value="1"/>
</dbReference>
<keyword evidence="4 14" id="KW-0547">Nucleotide-binding</keyword>
<evidence type="ECO:0000256" key="6">
    <source>
        <dbReference type="ARBA" id="ARBA00022801"/>
    </source>
</evidence>
<keyword evidence="9 14" id="KW-0067">ATP-binding</keyword>
<comment type="cofactor">
    <cofactor evidence="14">
        <name>Mg(2+)</name>
        <dbReference type="ChEBI" id="CHEBI:18420"/>
    </cofactor>
</comment>
<evidence type="ECO:0000256" key="4">
    <source>
        <dbReference type="ARBA" id="ARBA00022741"/>
    </source>
</evidence>
<comment type="similarity">
    <text evidence="14">Belongs to the helicase family. AddB/RexB type 1 subfamily.</text>
</comment>
<sequence>MFGGECMSLQIITGRAGTGKTTYLIEQAVTSEHPVIYIVPEQMTFQMENTLLQTANLDGMMNIQVFSFNRLAWKVMQETGGLARTFLSKSGIEMVLRKAILAEQDKLKIFQRAAMKRGFYGEIASLFKEIKQSELRTEAFAEVAPELTTSTADKLHDIQLLFDRYENMLAGKYMESEDYLRLLTNSISRSTYIKQATVIIDGFYSFTEQELSVIGALMEGSESVRIALSLPDETASNRLDAYSLFQHGKEYLDRITEMARQTQIEILPRLHLESNKRTNDPELRELELLFSEESAPKRYVGENTSLHIHQANNRRAEAEGIARKIRELVASRQFDYKDIAVLVRGVDKYETLVSRAFQGNEVPYFLDKKRTMADHPFIEFIRSTLEAVQQNWRYENIFQAIRTEFFFDLETPNPLNRKQADLLENYCIENGIKAKWRWQKKGDWIYQKVKGLTIELAPQTDEELAMQETINTLRYRIQKPLEALETAFEDAVSGIDYGTALYRYLENVQAAERLEMWREQAEANDLLELAREHEQAWTAVMGMLDEFVEILGDDPLDFDTFLEVVTTGLDALEFSLLPPTLDQVIVSDMDVARLLRVKVLFIAGANDGVLPLRKKDGGILSDDDRVAISEQGVPIRSGLTSHLIEEEHLAYRLFTTASSQLYLSYPAADDEGKLLTESNYLRKIKAHFEMLTEEIYLNDPSLLPIREQSDYVRAKEATLSQLTAQLQLYKRGYPVASVWWDAYNYFIRKSDWSAVVKHVLGSLFYGNRTQPIRSETAANLFGENIFASVSRMEKFFSCEFQHFAQYGLKLEERAEFKLQAVDMGEVFHGAMEWISNEIKRRQQEWGSLTDLECQEIARDAIRYLAPKIQHEILLSTKRMAYIQYKLEQIIARATHVLNKQAKVSAFRPLGLEVDFGIKGQLPPMQIKLDKQRELLLQGRVDRIDVAKEEDRSFLRIIDYKSSSHDLRLTEVYYGLALQMLTYLDIVVQNAQKLIGKQAEPAGVLYFHMHNQPVQTDKELSEEAIEEELEKNFRMKGLILEDPVVVSLMDNTLEPGKQSTVIPADLKRDGTLSARSRTASKAEFDAMRRFVRGKYQEAGNKMMDGAVSINPYNLQDKTPCQFCAFRSVCQFDPSLENNTYRYLQNESPEQVIQRMKAEEEGE</sequence>
<reference evidence="16 17" key="1">
    <citation type="submission" date="2018-06" db="EMBL/GenBank/DDBJ databases">
        <authorList>
            <consortium name="Pathogen Informatics"/>
            <person name="Doyle S."/>
        </authorList>
    </citation>
    <scope>NUCLEOTIDE SEQUENCE [LARGE SCALE GENOMIC DNA]</scope>
    <source>
        <strain evidence="17">NCTC 10815</strain>
    </source>
</reference>
<evidence type="ECO:0000256" key="3">
    <source>
        <dbReference type="ARBA" id="ARBA00022723"/>
    </source>
</evidence>
<evidence type="ECO:0000256" key="8">
    <source>
        <dbReference type="ARBA" id="ARBA00022839"/>
    </source>
</evidence>
<comment type="miscellaneous">
    <text evidence="14">Despite having conserved helicase domains, this subunit does not have helicase activity.</text>
</comment>
<dbReference type="GO" id="GO:0004386">
    <property type="term" value="F:helicase activity"/>
    <property type="evidence" value="ECO:0007669"/>
    <property type="project" value="UniProtKB-KW"/>
</dbReference>
<dbReference type="InterPro" id="IPR027417">
    <property type="entry name" value="P-loop_NTPase"/>
</dbReference>
<dbReference type="GO" id="GO:0000724">
    <property type="term" value="P:double-strand break repair via homologous recombination"/>
    <property type="evidence" value="ECO:0007669"/>
    <property type="project" value="UniProtKB-UniRule"/>
</dbReference>
<evidence type="ECO:0000256" key="11">
    <source>
        <dbReference type="ARBA" id="ARBA00023014"/>
    </source>
</evidence>
<protein>
    <recommendedName>
        <fullName evidence="14">ATP-dependent helicase/deoxyribonuclease subunit B</fullName>
        <ecNumber evidence="14">3.1.-.-</ecNumber>
    </recommendedName>
    <alternativeName>
        <fullName evidence="14">ATP-dependent helicase/nuclease subunit AddB</fullName>
    </alternativeName>
</protein>
<feature type="binding site" evidence="14">
    <location>
        <position position="1128"/>
    </location>
    <ligand>
        <name>[4Fe-4S] cluster</name>
        <dbReference type="ChEBI" id="CHEBI:49883"/>
    </ligand>
</feature>
<keyword evidence="2 14" id="KW-0540">Nuclease</keyword>
<keyword evidence="13 14" id="KW-0234">DNA repair</keyword>
<dbReference type="EC" id="3.1.-.-" evidence="14"/>
<dbReference type="GO" id="GO:0046872">
    <property type="term" value="F:metal ion binding"/>
    <property type="evidence" value="ECO:0007669"/>
    <property type="project" value="UniProtKB-KW"/>
</dbReference>
<gene>
    <name evidence="14 16" type="primary">addB</name>
    <name evidence="16" type="ORF">NCTC10815_01470</name>
</gene>
<keyword evidence="3 14" id="KW-0479">Metal-binding</keyword>
<keyword evidence="7 14" id="KW-0347">Helicase</keyword>
<keyword evidence="1 14" id="KW-0004">4Fe-4S</keyword>
<comment type="cofactor">
    <cofactor evidence="14">
        <name>[4Fe-4S] cluster</name>
        <dbReference type="ChEBI" id="CHEBI:49883"/>
    </cofactor>
    <text evidence="14">Binds 1 [4Fe-4S] cluster.</text>
</comment>
<evidence type="ECO:0000256" key="9">
    <source>
        <dbReference type="ARBA" id="ARBA00022840"/>
    </source>
</evidence>
<proteinExistence type="inferred from homology"/>
<dbReference type="EMBL" id="UGPG01000001">
    <property type="protein sequence ID" value="STY44150.1"/>
    <property type="molecule type" value="Genomic_DNA"/>
</dbReference>
<evidence type="ECO:0000313" key="16">
    <source>
        <dbReference type="EMBL" id="STY44150.1"/>
    </source>
</evidence>
<dbReference type="PANTHER" id="PTHR30591:SF1">
    <property type="entry name" value="RECBCD ENZYME SUBUNIT RECC"/>
    <property type="match status" value="1"/>
</dbReference>
<keyword evidence="6 14" id="KW-0378">Hydrolase</keyword>
<dbReference type="InterPro" id="IPR014017">
    <property type="entry name" value="DNA_helicase_UvrD-like_C"/>
</dbReference>
<keyword evidence="11 14" id="KW-0411">Iron-sulfur</keyword>
<feature type="binding site" evidence="14">
    <location>
        <position position="798"/>
    </location>
    <ligand>
        <name>[4Fe-4S] cluster</name>
        <dbReference type="ChEBI" id="CHEBI:49883"/>
    </ligand>
</feature>
<dbReference type="Proteomes" id="UP000254879">
    <property type="component" value="Unassembled WGS sequence"/>
</dbReference>
<feature type="binding site" evidence="14">
    <location>
        <position position="1122"/>
    </location>
    <ligand>
        <name>[4Fe-4S] cluster</name>
        <dbReference type="ChEBI" id="CHEBI:49883"/>
    </ligand>
</feature>
<dbReference type="InterPro" id="IPR011604">
    <property type="entry name" value="PDDEXK-like_dom_sf"/>
</dbReference>
<name>A0A378MCQ7_LISGR</name>
<evidence type="ECO:0000313" key="17">
    <source>
        <dbReference type="Proteomes" id="UP000254879"/>
    </source>
</evidence>
<dbReference type="NCBIfam" id="TIGR02773">
    <property type="entry name" value="addB_Gpos"/>
    <property type="match status" value="1"/>
</dbReference>
<dbReference type="AlphaFoldDB" id="A0A378MCQ7"/>
<keyword evidence="12 14" id="KW-0238">DNA-binding</keyword>
<evidence type="ECO:0000256" key="2">
    <source>
        <dbReference type="ARBA" id="ARBA00022722"/>
    </source>
</evidence>
<feature type="domain" description="UvrD-like helicase C-terminal" evidence="15">
    <location>
        <begin position="268"/>
        <end position="582"/>
    </location>
</feature>
<dbReference type="Pfam" id="PF13361">
    <property type="entry name" value="UvrD_C"/>
    <property type="match status" value="1"/>
</dbReference>
<keyword evidence="8 14" id="KW-0269">Exonuclease</keyword>
<dbReference type="GO" id="GO:0003690">
    <property type="term" value="F:double-stranded DNA binding"/>
    <property type="evidence" value="ECO:0007669"/>
    <property type="project" value="UniProtKB-UniRule"/>
</dbReference>
<evidence type="ECO:0000256" key="7">
    <source>
        <dbReference type="ARBA" id="ARBA00022806"/>
    </source>
</evidence>
<dbReference type="GO" id="GO:0005524">
    <property type="term" value="F:ATP binding"/>
    <property type="evidence" value="ECO:0007669"/>
    <property type="project" value="UniProtKB-UniRule"/>
</dbReference>
<dbReference type="Pfam" id="PF12705">
    <property type="entry name" value="PDDEXK_1"/>
    <property type="match status" value="1"/>
</dbReference>
<feature type="binding site" evidence="14">
    <location>
        <position position="1119"/>
    </location>
    <ligand>
        <name>[4Fe-4S] cluster</name>
        <dbReference type="ChEBI" id="CHEBI:49883"/>
    </ligand>
</feature>
<dbReference type="Gene3D" id="6.10.140.1030">
    <property type="match status" value="1"/>
</dbReference>
<comment type="function">
    <text evidence="14">The heterodimer acts as both an ATP-dependent DNA helicase and an ATP-dependent, dual-direction single-stranded exonuclease. Recognizes the chi site generating a DNA molecule suitable for the initiation of homologous recombination. The AddB subunit has 5' -&gt; 3' nuclease activity but not helicase activity.</text>
</comment>
<dbReference type="GO" id="GO:0051539">
    <property type="term" value="F:4 iron, 4 sulfur cluster binding"/>
    <property type="evidence" value="ECO:0007669"/>
    <property type="project" value="UniProtKB-KW"/>
</dbReference>
<organism evidence="16 17">
    <name type="scientific">Listeria grayi</name>
    <name type="common">Listeria murrayi</name>
    <dbReference type="NCBI Taxonomy" id="1641"/>
    <lineage>
        <taxon>Bacteria</taxon>
        <taxon>Bacillati</taxon>
        <taxon>Bacillota</taxon>
        <taxon>Bacilli</taxon>
        <taxon>Bacillales</taxon>
        <taxon>Listeriaceae</taxon>
        <taxon>Listeria</taxon>
    </lineage>
</organism>
<keyword evidence="5 14" id="KW-0227">DNA damage</keyword>
<evidence type="ECO:0000259" key="15">
    <source>
        <dbReference type="PROSITE" id="PS51217"/>
    </source>
</evidence>
<dbReference type="Gene3D" id="3.40.50.300">
    <property type="entry name" value="P-loop containing nucleotide triphosphate hydrolases"/>
    <property type="match status" value="4"/>
</dbReference>
<dbReference type="HAMAP" id="MF_01452">
    <property type="entry name" value="AddB_type1"/>
    <property type="match status" value="1"/>
</dbReference>
<accession>A0A378MCQ7</accession>
<evidence type="ECO:0000256" key="1">
    <source>
        <dbReference type="ARBA" id="ARBA00022485"/>
    </source>
</evidence>
<keyword evidence="10 14" id="KW-0408">Iron</keyword>